<feature type="compositionally biased region" description="Basic and acidic residues" evidence="1">
    <location>
        <begin position="108"/>
        <end position="117"/>
    </location>
</feature>
<accession>A0A314ZJG4</accession>
<evidence type="ECO:0000313" key="3">
    <source>
        <dbReference type="Proteomes" id="UP000250321"/>
    </source>
</evidence>
<protein>
    <submittedName>
        <fullName evidence="2">BHLH transcription factor</fullName>
    </submittedName>
</protein>
<gene>
    <name evidence="2" type="ORF">Pyn_06989</name>
</gene>
<comment type="caution">
    <text evidence="2">The sequence shown here is derived from an EMBL/GenBank/DDBJ whole genome shotgun (WGS) entry which is preliminary data.</text>
</comment>
<dbReference type="Proteomes" id="UP000250321">
    <property type="component" value="Unassembled WGS sequence"/>
</dbReference>
<dbReference type="AlphaFoldDB" id="A0A314ZJG4"/>
<proteinExistence type="predicted"/>
<organism evidence="2 3">
    <name type="scientific">Prunus yedoensis var. nudiflora</name>
    <dbReference type="NCBI Taxonomy" id="2094558"/>
    <lineage>
        <taxon>Eukaryota</taxon>
        <taxon>Viridiplantae</taxon>
        <taxon>Streptophyta</taxon>
        <taxon>Embryophyta</taxon>
        <taxon>Tracheophyta</taxon>
        <taxon>Spermatophyta</taxon>
        <taxon>Magnoliopsida</taxon>
        <taxon>eudicotyledons</taxon>
        <taxon>Gunneridae</taxon>
        <taxon>Pentapetalae</taxon>
        <taxon>rosids</taxon>
        <taxon>fabids</taxon>
        <taxon>Rosales</taxon>
        <taxon>Rosaceae</taxon>
        <taxon>Amygdaloideae</taxon>
        <taxon>Amygdaleae</taxon>
        <taxon>Prunus</taxon>
    </lineage>
</organism>
<dbReference type="OrthoDB" id="690068at2759"/>
<dbReference type="STRING" id="2094558.A0A314ZJG4"/>
<evidence type="ECO:0000313" key="2">
    <source>
        <dbReference type="EMBL" id="PQQ20055.1"/>
    </source>
</evidence>
<evidence type="ECO:0000256" key="1">
    <source>
        <dbReference type="SAM" id="MobiDB-lite"/>
    </source>
</evidence>
<dbReference type="EMBL" id="PJQY01000047">
    <property type="protein sequence ID" value="PQQ20055.1"/>
    <property type="molecule type" value="Genomic_DNA"/>
</dbReference>
<name>A0A314ZJG4_PRUYE</name>
<keyword evidence="3" id="KW-1185">Reference proteome</keyword>
<reference evidence="2 3" key="1">
    <citation type="submission" date="2018-02" db="EMBL/GenBank/DDBJ databases">
        <title>Draft genome of wild Prunus yedoensis var. nudiflora.</title>
        <authorList>
            <person name="Baek S."/>
            <person name="Kim J.-H."/>
            <person name="Choi K."/>
            <person name="Kim G.-B."/>
            <person name="Cho A."/>
            <person name="Jang H."/>
            <person name="Shin C.-H."/>
            <person name="Yu H.-J."/>
            <person name="Mun J.-H."/>
        </authorList>
    </citation>
    <scope>NUCLEOTIDE SEQUENCE [LARGE SCALE GENOMIC DNA]</scope>
    <source>
        <strain evidence="3">cv. Jeju island</strain>
        <tissue evidence="2">Leaf</tissue>
    </source>
</reference>
<feature type="region of interest" description="Disordered" evidence="1">
    <location>
        <begin position="80"/>
        <end position="117"/>
    </location>
</feature>
<feature type="compositionally biased region" description="Low complexity" evidence="1">
    <location>
        <begin position="80"/>
        <end position="106"/>
    </location>
</feature>
<sequence length="117" mass="12831">MTRPMMPFPNVLAGSSMPTAAAHLGPRFPVPPFHMQPIPANDPARVQATNQSDQMLNALAAQNPNQSRMPNFADPYQQFFNPQQMQLPLQQNQAMAQPSSKPSSSKGPETHENHQSG</sequence>